<protein>
    <recommendedName>
        <fullName evidence="16">TonB-dependent receptor plug domain-containing protein</fullName>
    </recommendedName>
</protein>
<evidence type="ECO:0000256" key="4">
    <source>
        <dbReference type="ARBA" id="ARBA00022692"/>
    </source>
</evidence>
<dbReference type="SUPFAM" id="SSF56935">
    <property type="entry name" value="Porins"/>
    <property type="match status" value="1"/>
</dbReference>
<comment type="caution">
    <text evidence="14">The sequence shown here is derived from an EMBL/GenBank/DDBJ whole genome shotgun (WGS) entry which is preliminary data.</text>
</comment>
<dbReference type="InterPro" id="IPR012910">
    <property type="entry name" value="Plug_dom"/>
</dbReference>
<dbReference type="InterPro" id="IPR036942">
    <property type="entry name" value="Beta-barrel_TonB_sf"/>
</dbReference>
<dbReference type="InterPro" id="IPR039426">
    <property type="entry name" value="TonB-dep_rcpt-like"/>
</dbReference>
<dbReference type="Gene3D" id="2.170.130.10">
    <property type="entry name" value="TonB-dependent receptor, plug domain"/>
    <property type="match status" value="1"/>
</dbReference>
<keyword evidence="15" id="KW-1185">Reference proteome</keyword>
<dbReference type="PROSITE" id="PS52016">
    <property type="entry name" value="TONB_DEPENDENT_REC_3"/>
    <property type="match status" value="1"/>
</dbReference>
<evidence type="ECO:0000256" key="2">
    <source>
        <dbReference type="ARBA" id="ARBA00022448"/>
    </source>
</evidence>
<evidence type="ECO:0000256" key="8">
    <source>
        <dbReference type="PROSITE-ProRule" id="PRU01360"/>
    </source>
</evidence>
<dbReference type="STRING" id="1774970.AUC70_07415"/>
<evidence type="ECO:0000256" key="1">
    <source>
        <dbReference type="ARBA" id="ARBA00004571"/>
    </source>
</evidence>
<comment type="subcellular location">
    <subcellularLocation>
        <location evidence="1 8">Cell outer membrane</location>
        <topology evidence="1 8">Multi-pass membrane protein</topology>
    </subcellularLocation>
</comment>
<evidence type="ECO:0000256" key="10">
    <source>
        <dbReference type="SAM" id="MobiDB-lite"/>
    </source>
</evidence>
<organism evidence="14 15">
    <name type="scientific">Methyloceanibacter stevinii</name>
    <dbReference type="NCBI Taxonomy" id="1774970"/>
    <lineage>
        <taxon>Bacteria</taxon>
        <taxon>Pseudomonadati</taxon>
        <taxon>Pseudomonadota</taxon>
        <taxon>Alphaproteobacteria</taxon>
        <taxon>Hyphomicrobiales</taxon>
        <taxon>Hyphomicrobiaceae</taxon>
        <taxon>Methyloceanibacter</taxon>
    </lineage>
</organism>
<feature type="domain" description="TonB-dependent receptor plug" evidence="13">
    <location>
        <begin position="169"/>
        <end position="282"/>
    </location>
</feature>
<evidence type="ECO:0000256" key="3">
    <source>
        <dbReference type="ARBA" id="ARBA00022452"/>
    </source>
</evidence>
<comment type="similarity">
    <text evidence="8 9">Belongs to the TonB-dependent receptor family.</text>
</comment>
<dbReference type="GO" id="GO:0009279">
    <property type="term" value="C:cell outer membrane"/>
    <property type="evidence" value="ECO:0007669"/>
    <property type="project" value="UniProtKB-SubCell"/>
</dbReference>
<keyword evidence="3 8" id="KW-1134">Transmembrane beta strand</keyword>
<keyword evidence="7 8" id="KW-0998">Cell outer membrane</keyword>
<dbReference type="RefSeq" id="WP_158007429.1">
    <property type="nucleotide sequence ID" value="NZ_LPWE01000012.1"/>
</dbReference>
<reference evidence="14 15" key="1">
    <citation type="journal article" date="2016" name="Environ. Microbiol.">
        <title>New Methyloceanibacter diversity from North Sea sediments includes methanotroph containing solely the soluble methane monooxygenase.</title>
        <authorList>
            <person name="Vekeman B."/>
            <person name="Kerckhof F.M."/>
            <person name="Cremers G."/>
            <person name="de Vos P."/>
            <person name="Vandamme P."/>
            <person name="Boon N."/>
            <person name="Op den Camp H.J."/>
            <person name="Heylen K."/>
        </authorList>
    </citation>
    <scope>NUCLEOTIDE SEQUENCE [LARGE SCALE GENOMIC DNA]</scope>
    <source>
        <strain evidence="14 15">R-67176</strain>
    </source>
</reference>
<evidence type="ECO:0000313" key="15">
    <source>
        <dbReference type="Proteomes" id="UP000094172"/>
    </source>
</evidence>
<dbReference type="AlphaFoldDB" id="A0A1E3VNE4"/>
<feature type="compositionally biased region" description="Low complexity" evidence="10">
    <location>
        <begin position="100"/>
        <end position="111"/>
    </location>
</feature>
<gene>
    <name evidence="14" type="ORF">AUC70_07415</name>
</gene>
<keyword evidence="5 9" id="KW-0798">TonB box</keyword>
<sequence length="929" mass="100173">MTLRTLLKGLAVVAVMWGSGTAFAQTDGGDSGSSPEAAASSNGDTSSGTPESAPASAETADDAEAVEGTAAGVDGEVGEEVPAIEVVQPKPKPVEEPESVPKSTPRPVARRTPPPAAPAAAPRRAPPAPVAEQTFTDRIAPIGAETDGSVMTSNTGVPMSPVPGADLPLAKVPGGVTILTGSDFAREGYVDTFQEILQQRVPGVIIGDLQGNEFQTNIQYRGFEVSPVNGVPQGLAVYQNGVRINESFGDNVNWDFLPEIAIGDVAVVSGNPVYGLNALGGAIVVNMKNGFTYQGGEAIFSAGSFGRMEGDVQAGLKSGNWGVYFGGERITDNGYRDFSESEIRRMYLDLGYRNDVFDVHASLTGADNFVGVTASVPIQLLNLDRQRTFTSPQTTKNEMLMPSLNATAKINETTALTGVAYYRYFKQSHDDGNISEAAECEGDEAIERFLCIEDELALDQTGNPIVFDDLRMPIGSIDRTGQTADGWGGSLQLVNTDDLFDRQNQFLIGASYDKGDVTYGASSELGFFKPRFVVEGNGLVLSAPTEVEFKELGTENEYVGLYFSDTFNVTERLAVTAGGRWNYAQIEIKDLSGNAPELDGTSEFSRFNPAIGATYQLNDDLSLYGGYSEANRAPVASELACSDPNNPCLIESFLVADPPLDQVVSHTWEFGIRGEHKRGREALQWSAGLFRTLNTDDIITVYSPIAGRGVFENGGDTLRQGIEASIAYTNERLLTYANYAFIDATYDSPLELAAPDNPRAGECVERGGGGDDEDGEEGEEEEIRCINVRPGDRIPGIPQHRFKAGADYWITPKWKSARSARGQQSVLLPGRLEPERASGRVLDRESPHQLRHHTAHPDLRPREQCVRRGVRRVRHVLQSGGGQLGSRGGSPAGRRVLLQRAHDHTRAPDGRLWWREGEVLVEDSLVLSR</sequence>
<proteinExistence type="inferred from homology"/>
<evidence type="ECO:0000256" key="9">
    <source>
        <dbReference type="RuleBase" id="RU003357"/>
    </source>
</evidence>
<keyword evidence="4 8" id="KW-0812">Transmembrane</keyword>
<name>A0A1E3VNE4_9HYPH</name>
<feature type="region of interest" description="Disordered" evidence="10">
    <location>
        <begin position="26"/>
        <end position="129"/>
    </location>
</feature>
<evidence type="ECO:0000259" key="13">
    <source>
        <dbReference type="Pfam" id="PF07715"/>
    </source>
</evidence>
<keyword evidence="6 8" id="KW-0472">Membrane</keyword>
<dbReference type="Gene3D" id="2.40.170.20">
    <property type="entry name" value="TonB-dependent receptor, beta-barrel domain"/>
    <property type="match status" value="1"/>
</dbReference>
<feature type="domain" description="TonB-dependent receptor-like beta-barrel" evidence="12">
    <location>
        <begin position="366"/>
        <end position="810"/>
    </location>
</feature>
<accession>A0A1E3VNE4</accession>
<feature type="compositionally biased region" description="Polar residues" evidence="10">
    <location>
        <begin position="39"/>
        <end position="50"/>
    </location>
</feature>
<keyword evidence="2 8" id="KW-0813">Transport</keyword>
<dbReference type="Pfam" id="PF00593">
    <property type="entry name" value="TonB_dep_Rec_b-barrel"/>
    <property type="match status" value="1"/>
</dbReference>
<evidence type="ECO:0000256" key="6">
    <source>
        <dbReference type="ARBA" id="ARBA00023136"/>
    </source>
</evidence>
<dbReference type="GO" id="GO:0015344">
    <property type="term" value="F:siderophore uptake transmembrane transporter activity"/>
    <property type="evidence" value="ECO:0007669"/>
    <property type="project" value="TreeGrafter"/>
</dbReference>
<dbReference type="EMBL" id="LPWE01000012">
    <property type="protein sequence ID" value="ODR94476.1"/>
    <property type="molecule type" value="Genomic_DNA"/>
</dbReference>
<evidence type="ECO:0000313" key="14">
    <source>
        <dbReference type="EMBL" id="ODR94476.1"/>
    </source>
</evidence>
<evidence type="ECO:0000256" key="7">
    <source>
        <dbReference type="ARBA" id="ARBA00023237"/>
    </source>
</evidence>
<evidence type="ECO:0008006" key="16">
    <source>
        <dbReference type="Google" id="ProtNLM"/>
    </source>
</evidence>
<evidence type="ECO:0000259" key="12">
    <source>
        <dbReference type="Pfam" id="PF00593"/>
    </source>
</evidence>
<dbReference type="GO" id="GO:0044718">
    <property type="term" value="P:siderophore transmembrane transport"/>
    <property type="evidence" value="ECO:0007669"/>
    <property type="project" value="TreeGrafter"/>
</dbReference>
<dbReference type="Proteomes" id="UP000094172">
    <property type="component" value="Unassembled WGS sequence"/>
</dbReference>
<evidence type="ECO:0000256" key="5">
    <source>
        <dbReference type="ARBA" id="ARBA00023077"/>
    </source>
</evidence>
<dbReference type="PANTHER" id="PTHR30069">
    <property type="entry name" value="TONB-DEPENDENT OUTER MEMBRANE RECEPTOR"/>
    <property type="match status" value="1"/>
</dbReference>
<dbReference type="InterPro" id="IPR037066">
    <property type="entry name" value="Plug_dom_sf"/>
</dbReference>
<dbReference type="Pfam" id="PF07715">
    <property type="entry name" value="Plug"/>
    <property type="match status" value="1"/>
</dbReference>
<evidence type="ECO:0000256" key="11">
    <source>
        <dbReference type="SAM" id="SignalP"/>
    </source>
</evidence>
<feature type="chain" id="PRO_5009138411" description="TonB-dependent receptor plug domain-containing protein" evidence="11">
    <location>
        <begin position="25"/>
        <end position="929"/>
    </location>
</feature>
<dbReference type="InterPro" id="IPR000531">
    <property type="entry name" value="Beta-barrel_TonB"/>
</dbReference>
<keyword evidence="11" id="KW-0732">Signal</keyword>
<feature type="signal peptide" evidence="11">
    <location>
        <begin position="1"/>
        <end position="24"/>
    </location>
</feature>
<dbReference type="PANTHER" id="PTHR30069:SF39">
    <property type="entry name" value="BLL6183 PROTEIN"/>
    <property type="match status" value="1"/>
</dbReference>